<dbReference type="InterPro" id="IPR036388">
    <property type="entry name" value="WH-like_DNA-bd_sf"/>
</dbReference>
<dbReference type="PANTHER" id="PTHR24567">
    <property type="entry name" value="CRP FAMILY TRANSCRIPTIONAL REGULATORY PROTEIN"/>
    <property type="match status" value="1"/>
</dbReference>
<dbReference type="InterPro" id="IPR036390">
    <property type="entry name" value="WH_DNA-bd_sf"/>
</dbReference>
<dbReference type="CDD" id="cd00038">
    <property type="entry name" value="CAP_ED"/>
    <property type="match status" value="1"/>
</dbReference>
<name>A0A7C3ZNL9_9CYAN</name>
<organism evidence="6">
    <name type="scientific">Planktothricoides sp. SpSt-374</name>
    <dbReference type="NCBI Taxonomy" id="2282167"/>
    <lineage>
        <taxon>Bacteria</taxon>
        <taxon>Bacillati</taxon>
        <taxon>Cyanobacteriota</taxon>
        <taxon>Cyanophyceae</taxon>
        <taxon>Oscillatoriophycideae</taxon>
        <taxon>Oscillatoriales</taxon>
        <taxon>Oscillatoriaceae</taxon>
        <taxon>Planktothricoides</taxon>
    </lineage>
</organism>
<keyword evidence="1" id="KW-0805">Transcription regulation</keyword>
<dbReference type="SUPFAM" id="SSF46785">
    <property type="entry name" value="Winged helix' DNA-binding domain"/>
    <property type="match status" value="1"/>
</dbReference>
<feature type="domain" description="HTH crp-type" evidence="5">
    <location>
        <begin position="151"/>
        <end position="220"/>
    </location>
</feature>
<dbReference type="GO" id="GO:0003700">
    <property type="term" value="F:DNA-binding transcription factor activity"/>
    <property type="evidence" value="ECO:0007669"/>
    <property type="project" value="TreeGrafter"/>
</dbReference>
<evidence type="ECO:0000259" key="5">
    <source>
        <dbReference type="PROSITE" id="PS51063"/>
    </source>
</evidence>
<keyword evidence="2" id="KW-0238">DNA-binding</keyword>
<evidence type="ECO:0000259" key="4">
    <source>
        <dbReference type="PROSITE" id="PS50042"/>
    </source>
</evidence>
<dbReference type="SMART" id="SM00419">
    <property type="entry name" value="HTH_CRP"/>
    <property type="match status" value="1"/>
</dbReference>
<evidence type="ECO:0000313" key="6">
    <source>
        <dbReference type="EMBL" id="HGG03502.1"/>
    </source>
</evidence>
<dbReference type="InterPro" id="IPR018490">
    <property type="entry name" value="cNMP-bd_dom_sf"/>
</dbReference>
<dbReference type="EMBL" id="DSPX01000244">
    <property type="protein sequence ID" value="HGG03502.1"/>
    <property type="molecule type" value="Genomic_DNA"/>
</dbReference>
<dbReference type="InterPro" id="IPR050397">
    <property type="entry name" value="Env_Response_Regulators"/>
</dbReference>
<dbReference type="SUPFAM" id="SSF51206">
    <property type="entry name" value="cAMP-binding domain-like"/>
    <property type="match status" value="1"/>
</dbReference>
<dbReference type="InterPro" id="IPR014710">
    <property type="entry name" value="RmlC-like_jellyroll"/>
</dbReference>
<dbReference type="Gene3D" id="2.60.120.10">
    <property type="entry name" value="Jelly Rolls"/>
    <property type="match status" value="1"/>
</dbReference>
<dbReference type="PROSITE" id="PS50042">
    <property type="entry name" value="CNMP_BINDING_3"/>
    <property type="match status" value="1"/>
</dbReference>
<proteinExistence type="predicted"/>
<dbReference type="AlphaFoldDB" id="A0A7C3ZNL9"/>
<evidence type="ECO:0000256" key="1">
    <source>
        <dbReference type="ARBA" id="ARBA00023015"/>
    </source>
</evidence>
<dbReference type="InterPro" id="IPR012318">
    <property type="entry name" value="HTH_CRP"/>
</dbReference>
<reference evidence="6" key="1">
    <citation type="journal article" date="2020" name="mSystems">
        <title>Genome- and Community-Level Interaction Insights into Carbon Utilization and Element Cycling Functions of Hydrothermarchaeota in Hydrothermal Sediment.</title>
        <authorList>
            <person name="Zhou Z."/>
            <person name="Liu Y."/>
            <person name="Xu W."/>
            <person name="Pan J."/>
            <person name="Luo Z.H."/>
            <person name="Li M."/>
        </authorList>
    </citation>
    <scope>NUCLEOTIDE SEQUENCE [LARGE SCALE GENOMIC DNA]</scope>
    <source>
        <strain evidence="6">SpSt-374</strain>
    </source>
</reference>
<dbReference type="PANTHER" id="PTHR24567:SF74">
    <property type="entry name" value="HTH-TYPE TRANSCRIPTIONAL REGULATOR ARCR"/>
    <property type="match status" value="1"/>
</dbReference>
<evidence type="ECO:0000256" key="3">
    <source>
        <dbReference type="ARBA" id="ARBA00023163"/>
    </source>
</evidence>
<feature type="domain" description="Cyclic nucleotide-binding" evidence="4">
    <location>
        <begin position="17"/>
        <end position="137"/>
    </location>
</feature>
<dbReference type="SMART" id="SM00100">
    <property type="entry name" value="cNMP"/>
    <property type="match status" value="1"/>
</dbReference>
<accession>A0A7C3ZNL9</accession>
<comment type="caution">
    <text evidence="6">The sequence shown here is derived from an EMBL/GenBank/DDBJ whole genome shotgun (WGS) entry which is preliminary data.</text>
</comment>
<keyword evidence="3" id="KW-0804">Transcription</keyword>
<dbReference type="Pfam" id="PF00027">
    <property type="entry name" value="cNMP_binding"/>
    <property type="match status" value="1"/>
</dbReference>
<dbReference type="Pfam" id="PF13545">
    <property type="entry name" value="HTH_Crp_2"/>
    <property type="match status" value="1"/>
</dbReference>
<dbReference type="Gene3D" id="1.10.10.10">
    <property type="entry name" value="Winged helix-like DNA-binding domain superfamily/Winged helix DNA-binding domain"/>
    <property type="match status" value="1"/>
</dbReference>
<gene>
    <name evidence="6" type="ORF">ENR15_23400</name>
</gene>
<dbReference type="GO" id="GO:0003677">
    <property type="term" value="F:DNA binding"/>
    <property type="evidence" value="ECO:0007669"/>
    <property type="project" value="UniProtKB-KW"/>
</dbReference>
<dbReference type="GO" id="GO:0005829">
    <property type="term" value="C:cytosol"/>
    <property type="evidence" value="ECO:0007669"/>
    <property type="project" value="TreeGrafter"/>
</dbReference>
<dbReference type="PROSITE" id="PS51063">
    <property type="entry name" value="HTH_CRP_2"/>
    <property type="match status" value="1"/>
</dbReference>
<protein>
    <submittedName>
        <fullName evidence="6">Crp/Fnr family transcriptional regulator</fullName>
    </submittedName>
</protein>
<sequence length="229" mass="25140">MSHLPEDLQDFLGQTLLFRGLSGETLEALGSIALRRTYDKNETIFWEGDEGSGFFIVISGRVKVFKATAAGKEQILQLFSTAEHFAEVAAFDGEPFPASAAAVENSELLFFPRGAFLTLLQQHPSLAVNMLAIFARHLRRLARVIEDLALRDVPQRLAVYLLYLQERQGGAEDVELDITKGQLAALLGTIPETLSRGFAKLSQTGAIAVDGSKIRVLESDRLRHLAEGT</sequence>
<dbReference type="InterPro" id="IPR000595">
    <property type="entry name" value="cNMP-bd_dom"/>
</dbReference>
<evidence type="ECO:0000256" key="2">
    <source>
        <dbReference type="ARBA" id="ARBA00023125"/>
    </source>
</evidence>